<gene>
    <name evidence="2" type="ORF">B0H67DRAFT_117024</name>
</gene>
<protein>
    <submittedName>
        <fullName evidence="2">Uncharacterized protein</fullName>
    </submittedName>
</protein>
<name>A0AA40AZG2_9PEZI</name>
<feature type="compositionally biased region" description="Polar residues" evidence="1">
    <location>
        <begin position="66"/>
        <end position="75"/>
    </location>
</feature>
<evidence type="ECO:0000256" key="1">
    <source>
        <dbReference type="SAM" id="MobiDB-lite"/>
    </source>
</evidence>
<accession>A0AA40AZG2</accession>
<reference evidence="2" key="1">
    <citation type="submission" date="2023-06" db="EMBL/GenBank/DDBJ databases">
        <title>Genome-scale phylogeny and comparative genomics of the fungal order Sordariales.</title>
        <authorList>
            <consortium name="Lawrence Berkeley National Laboratory"/>
            <person name="Hensen N."/>
            <person name="Bonometti L."/>
            <person name="Westerberg I."/>
            <person name="Brannstrom I.O."/>
            <person name="Guillou S."/>
            <person name="Cros-Aarteil S."/>
            <person name="Calhoun S."/>
            <person name="Haridas S."/>
            <person name="Kuo A."/>
            <person name="Mondo S."/>
            <person name="Pangilinan J."/>
            <person name="Riley R."/>
            <person name="Labutti K."/>
            <person name="Andreopoulos B."/>
            <person name="Lipzen A."/>
            <person name="Chen C."/>
            <person name="Yanf M."/>
            <person name="Daum C."/>
            <person name="Ng V."/>
            <person name="Clum A."/>
            <person name="Steindorff A."/>
            <person name="Ohm R."/>
            <person name="Martin F."/>
            <person name="Silar P."/>
            <person name="Natvig D."/>
            <person name="Lalanne C."/>
            <person name="Gautier V."/>
            <person name="Ament-Velasquez S.L."/>
            <person name="Kruys A."/>
            <person name="Hutchinson M.I."/>
            <person name="Powell A.J."/>
            <person name="Barry K."/>
            <person name="Miller A.N."/>
            <person name="Grigoriev I.V."/>
            <person name="Debuchy R."/>
            <person name="Gladieux P."/>
            <person name="Thoren M.H."/>
            <person name="Johannesson H."/>
        </authorList>
    </citation>
    <scope>NUCLEOTIDE SEQUENCE</scope>
    <source>
        <strain evidence="2">SMH4607-1</strain>
    </source>
</reference>
<comment type="caution">
    <text evidence="2">The sequence shown here is derived from an EMBL/GenBank/DDBJ whole genome shotgun (WGS) entry which is preliminary data.</text>
</comment>
<evidence type="ECO:0000313" key="3">
    <source>
        <dbReference type="Proteomes" id="UP001172102"/>
    </source>
</evidence>
<evidence type="ECO:0000313" key="2">
    <source>
        <dbReference type="EMBL" id="KAK0724841.1"/>
    </source>
</evidence>
<keyword evidence="3" id="KW-1185">Reference proteome</keyword>
<sequence>MRYNAKERFLIVVIPRKPHERLHIRLYQETKNEIVSMDLIDAWDDDGTITIPQRQRPSGNRGEGDSNGSPDLQPNGRNWLTLVIEAGDSSSLEKLRADMRWWFSESDHQVKIVLLAKLDRPGRKIILEKWVETTPSPRPGPITRAASIANILRPDCVQEITIDWTENTPAEIPTSYVVTRGDLRLEFHLLFLRPPETPREHDILITVPRLQVYASKVWKVVV</sequence>
<dbReference type="AlphaFoldDB" id="A0AA40AZG2"/>
<dbReference type="EMBL" id="JAUKUA010000002">
    <property type="protein sequence ID" value="KAK0724841.1"/>
    <property type="molecule type" value="Genomic_DNA"/>
</dbReference>
<dbReference type="Proteomes" id="UP001172102">
    <property type="component" value="Unassembled WGS sequence"/>
</dbReference>
<organism evidence="2 3">
    <name type="scientific">Lasiosphaeris hirsuta</name>
    <dbReference type="NCBI Taxonomy" id="260670"/>
    <lineage>
        <taxon>Eukaryota</taxon>
        <taxon>Fungi</taxon>
        <taxon>Dikarya</taxon>
        <taxon>Ascomycota</taxon>
        <taxon>Pezizomycotina</taxon>
        <taxon>Sordariomycetes</taxon>
        <taxon>Sordariomycetidae</taxon>
        <taxon>Sordariales</taxon>
        <taxon>Lasiosphaeriaceae</taxon>
        <taxon>Lasiosphaeris</taxon>
    </lineage>
</organism>
<feature type="region of interest" description="Disordered" evidence="1">
    <location>
        <begin position="48"/>
        <end position="75"/>
    </location>
</feature>
<proteinExistence type="predicted"/>